<sequence length="77" mass="8666">MANSSDATAFSRPQIDLRHGDYQGSPRLLAHRITRRWMREDLASREKNSSAPQKIHTAEGSRIGDDFVRIVNVFGVA</sequence>
<accession>A0AAN7UQH4</accession>
<name>A0AAN7UQH4_9PEZI</name>
<protein>
    <submittedName>
        <fullName evidence="2">Uncharacterized protein</fullName>
    </submittedName>
</protein>
<dbReference type="EMBL" id="JAWHQM010000020">
    <property type="protein sequence ID" value="KAK5631704.1"/>
    <property type="molecule type" value="Genomic_DNA"/>
</dbReference>
<proteinExistence type="predicted"/>
<organism evidence="2 3">
    <name type="scientific">Xylaria bambusicola</name>
    <dbReference type="NCBI Taxonomy" id="326684"/>
    <lineage>
        <taxon>Eukaryota</taxon>
        <taxon>Fungi</taxon>
        <taxon>Dikarya</taxon>
        <taxon>Ascomycota</taxon>
        <taxon>Pezizomycotina</taxon>
        <taxon>Sordariomycetes</taxon>
        <taxon>Xylariomycetidae</taxon>
        <taxon>Xylariales</taxon>
        <taxon>Xylariaceae</taxon>
        <taxon>Xylaria</taxon>
    </lineage>
</organism>
<keyword evidence="3" id="KW-1185">Reference proteome</keyword>
<gene>
    <name evidence="2" type="ORF">RRF57_007418</name>
</gene>
<reference evidence="2 3" key="1">
    <citation type="submission" date="2023-10" db="EMBL/GenBank/DDBJ databases">
        <title>Draft genome sequence of Xylaria bambusicola isolate GMP-LS, the root and basal stem rot pathogen of sugarcane in Indonesia.</title>
        <authorList>
            <person name="Selvaraj P."/>
            <person name="Muralishankar V."/>
            <person name="Muruganantham S."/>
            <person name="Sp S."/>
            <person name="Haryani S."/>
            <person name="Lau K.J.X."/>
            <person name="Naqvi N.I."/>
        </authorList>
    </citation>
    <scope>NUCLEOTIDE SEQUENCE [LARGE SCALE GENOMIC DNA]</scope>
    <source>
        <strain evidence="2">GMP-LS</strain>
    </source>
</reference>
<feature type="region of interest" description="Disordered" evidence="1">
    <location>
        <begin position="1"/>
        <end position="22"/>
    </location>
</feature>
<evidence type="ECO:0000313" key="3">
    <source>
        <dbReference type="Proteomes" id="UP001305414"/>
    </source>
</evidence>
<dbReference type="Proteomes" id="UP001305414">
    <property type="component" value="Unassembled WGS sequence"/>
</dbReference>
<evidence type="ECO:0000313" key="2">
    <source>
        <dbReference type="EMBL" id="KAK5631704.1"/>
    </source>
</evidence>
<comment type="caution">
    <text evidence="2">The sequence shown here is derived from an EMBL/GenBank/DDBJ whole genome shotgun (WGS) entry which is preliminary data.</text>
</comment>
<evidence type="ECO:0000256" key="1">
    <source>
        <dbReference type="SAM" id="MobiDB-lite"/>
    </source>
</evidence>
<dbReference type="AlphaFoldDB" id="A0AAN7UQH4"/>